<protein>
    <recommendedName>
        <fullName evidence="5">chorismate mutase</fullName>
        <ecNumber evidence="5">5.4.99.5</ecNumber>
    </recommendedName>
</protein>
<reference evidence="12" key="1">
    <citation type="journal article" date="2023" name="Nat. Commun.">
        <title>Diploid and tetraploid genomes of Acorus and the evolution of monocots.</title>
        <authorList>
            <person name="Ma L."/>
            <person name="Liu K.W."/>
            <person name="Li Z."/>
            <person name="Hsiao Y.Y."/>
            <person name="Qi Y."/>
            <person name="Fu T."/>
            <person name="Tang G.D."/>
            <person name="Zhang D."/>
            <person name="Sun W.H."/>
            <person name="Liu D.K."/>
            <person name="Li Y."/>
            <person name="Chen G.Z."/>
            <person name="Liu X.D."/>
            <person name="Liao X.Y."/>
            <person name="Jiang Y.T."/>
            <person name="Yu X."/>
            <person name="Hao Y."/>
            <person name="Huang J."/>
            <person name="Zhao X.W."/>
            <person name="Ke S."/>
            <person name="Chen Y.Y."/>
            <person name="Wu W.L."/>
            <person name="Hsu J.L."/>
            <person name="Lin Y.F."/>
            <person name="Huang M.D."/>
            <person name="Li C.Y."/>
            <person name="Huang L."/>
            <person name="Wang Z.W."/>
            <person name="Zhao X."/>
            <person name="Zhong W.Y."/>
            <person name="Peng D.H."/>
            <person name="Ahmad S."/>
            <person name="Lan S."/>
            <person name="Zhang J.S."/>
            <person name="Tsai W.C."/>
            <person name="Van de Peer Y."/>
            <person name="Liu Z.J."/>
        </authorList>
    </citation>
    <scope>NUCLEOTIDE SEQUENCE</scope>
    <source>
        <strain evidence="12">CP</strain>
    </source>
</reference>
<evidence type="ECO:0000256" key="3">
    <source>
        <dbReference type="ARBA" id="ARBA00004496"/>
    </source>
</evidence>
<evidence type="ECO:0000259" key="11">
    <source>
        <dbReference type="Pfam" id="PF01817"/>
    </source>
</evidence>
<comment type="caution">
    <text evidence="12">The sequence shown here is derived from an EMBL/GenBank/DDBJ whole genome shotgun (WGS) entry which is preliminary data.</text>
</comment>
<organism evidence="12 13">
    <name type="scientific">Acorus calamus</name>
    <name type="common">Sweet flag</name>
    <dbReference type="NCBI Taxonomy" id="4465"/>
    <lineage>
        <taxon>Eukaryota</taxon>
        <taxon>Viridiplantae</taxon>
        <taxon>Streptophyta</taxon>
        <taxon>Embryophyta</taxon>
        <taxon>Tracheophyta</taxon>
        <taxon>Spermatophyta</taxon>
        <taxon>Magnoliopsida</taxon>
        <taxon>Liliopsida</taxon>
        <taxon>Acoraceae</taxon>
        <taxon>Acorus</taxon>
    </lineage>
</organism>
<comment type="pathway">
    <text evidence="4">Metabolic intermediate biosynthesis; prephenate biosynthesis; prephenate from chorismate: step 1/1.</text>
</comment>
<evidence type="ECO:0000256" key="5">
    <source>
        <dbReference type="ARBA" id="ARBA00012404"/>
    </source>
</evidence>
<evidence type="ECO:0000313" key="13">
    <source>
        <dbReference type="Proteomes" id="UP001180020"/>
    </source>
</evidence>
<dbReference type="GO" id="GO:0009073">
    <property type="term" value="P:aromatic amino acid family biosynthetic process"/>
    <property type="evidence" value="ECO:0007669"/>
    <property type="project" value="UniProtKB-KW"/>
</dbReference>
<keyword evidence="10" id="KW-0413">Isomerase</keyword>
<dbReference type="EMBL" id="JAUJYO010000005">
    <property type="protein sequence ID" value="KAK1317250.1"/>
    <property type="molecule type" value="Genomic_DNA"/>
</dbReference>
<keyword evidence="6" id="KW-0963">Cytoplasm</keyword>
<comment type="catalytic activity">
    <reaction evidence="1">
        <text>chorismate = prephenate</text>
        <dbReference type="Rhea" id="RHEA:13897"/>
        <dbReference type="ChEBI" id="CHEBI:29748"/>
        <dbReference type="ChEBI" id="CHEBI:29934"/>
        <dbReference type="EC" id="5.4.99.5"/>
    </reaction>
</comment>
<dbReference type="InterPro" id="IPR008238">
    <property type="entry name" value="Chorismate_mutase_AroQ_euk"/>
</dbReference>
<dbReference type="GO" id="GO:0046417">
    <property type="term" value="P:chorismate metabolic process"/>
    <property type="evidence" value="ECO:0007669"/>
    <property type="project" value="InterPro"/>
</dbReference>
<dbReference type="InterPro" id="IPR002701">
    <property type="entry name" value="CM_II_prokaryot"/>
</dbReference>
<proteinExistence type="predicted"/>
<sequence length="157" mass="18142">MFLYPAGASINMNNNIRSLYFEKLLPLFIVGGDDGNYVPTVQSDLASLQSLSRRIHYGRFVAEVKYRDAPQDYEPAIRAKDRNALMKLLTSESVEEMVKRRVEKKAMVFGQNVTLGDDNDNRPRYKIDPLVISRIYGEWVIPLTKIVQVEYLLRRLD</sequence>
<dbReference type="Proteomes" id="UP001180020">
    <property type="component" value="Unassembled WGS sequence"/>
</dbReference>
<keyword evidence="9" id="KW-0057">Aromatic amino acid biosynthesis</keyword>
<evidence type="ECO:0000256" key="6">
    <source>
        <dbReference type="ARBA" id="ARBA00022490"/>
    </source>
</evidence>
<evidence type="ECO:0000256" key="7">
    <source>
        <dbReference type="ARBA" id="ARBA00022605"/>
    </source>
</evidence>
<dbReference type="GO" id="GO:0008652">
    <property type="term" value="P:amino acid biosynthetic process"/>
    <property type="evidence" value="ECO:0007669"/>
    <property type="project" value="UniProtKB-KW"/>
</dbReference>
<dbReference type="GO" id="GO:0005737">
    <property type="term" value="C:cytoplasm"/>
    <property type="evidence" value="ECO:0007669"/>
    <property type="project" value="UniProtKB-SubCell"/>
</dbReference>
<dbReference type="EC" id="5.4.99.5" evidence="5"/>
<dbReference type="GO" id="GO:0005886">
    <property type="term" value="C:plasma membrane"/>
    <property type="evidence" value="ECO:0007669"/>
    <property type="project" value="InterPro"/>
</dbReference>
<evidence type="ECO:0000256" key="9">
    <source>
        <dbReference type="ARBA" id="ARBA00023141"/>
    </source>
</evidence>
<dbReference type="SUPFAM" id="SSF48600">
    <property type="entry name" value="Chorismate mutase II"/>
    <property type="match status" value="1"/>
</dbReference>
<keyword evidence="7" id="KW-0028">Amino-acid biosynthesis</keyword>
<keyword evidence="13" id="KW-1185">Reference proteome</keyword>
<keyword evidence="8" id="KW-0472">Membrane</keyword>
<dbReference type="PANTHER" id="PTHR21145:SF12">
    <property type="entry name" value="CHORISMATE MUTASE"/>
    <property type="match status" value="1"/>
</dbReference>
<dbReference type="PROSITE" id="PS00232">
    <property type="entry name" value="CADHERIN_1"/>
    <property type="match status" value="1"/>
</dbReference>
<evidence type="ECO:0000256" key="4">
    <source>
        <dbReference type="ARBA" id="ARBA00004817"/>
    </source>
</evidence>
<gene>
    <name evidence="12" type="primary">CM2</name>
    <name evidence="12" type="ORF">QJS10_CPA05g02201</name>
</gene>
<dbReference type="GO" id="GO:0007155">
    <property type="term" value="P:cell adhesion"/>
    <property type="evidence" value="ECO:0007669"/>
    <property type="project" value="InterPro"/>
</dbReference>
<dbReference type="InterPro" id="IPR036263">
    <property type="entry name" value="Chorismate_II_sf"/>
</dbReference>
<dbReference type="InterPro" id="IPR020894">
    <property type="entry name" value="Cadherin_CS"/>
</dbReference>
<evidence type="ECO:0000256" key="1">
    <source>
        <dbReference type="ARBA" id="ARBA00000824"/>
    </source>
</evidence>
<dbReference type="InterPro" id="IPR037039">
    <property type="entry name" value="CM_AroQ_sf_eucaryotic"/>
</dbReference>
<dbReference type="AlphaFoldDB" id="A0AAV9EWX9"/>
<dbReference type="PROSITE" id="PS51169">
    <property type="entry name" value="CHORISMATE_MUT_3"/>
    <property type="match status" value="1"/>
</dbReference>
<evidence type="ECO:0000256" key="8">
    <source>
        <dbReference type="ARBA" id="ARBA00023136"/>
    </source>
</evidence>
<evidence type="ECO:0000256" key="10">
    <source>
        <dbReference type="ARBA" id="ARBA00023235"/>
    </source>
</evidence>
<evidence type="ECO:0000313" key="12">
    <source>
        <dbReference type="EMBL" id="KAK1317250.1"/>
    </source>
</evidence>
<accession>A0AAV9EWX9</accession>
<name>A0AAV9EWX9_ACOCL</name>
<feature type="domain" description="Chorismate mutase" evidence="11">
    <location>
        <begin position="44"/>
        <end position="148"/>
    </location>
</feature>
<dbReference type="GO" id="GO:0004106">
    <property type="term" value="F:chorismate mutase activity"/>
    <property type="evidence" value="ECO:0007669"/>
    <property type="project" value="UniProtKB-EC"/>
</dbReference>
<dbReference type="Pfam" id="PF01817">
    <property type="entry name" value="CM_2"/>
    <property type="match status" value="1"/>
</dbReference>
<comment type="subcellular location">
    <subcellularLocation>
        <location evidence="3">Cytoplasm</location>
    </subcellularLocation>
    <subcellularLocation>
        <location evidence="2">Membrane</location>
    </subcellularLocation>
</comment>
<evidence type="ECO:0000256" key="2">
    <source>
        <dbReference type="ARBA" id="ARBA00004370"/>
    </source>
</evidence>
<dbReference type="Gene3D" id="1.10.590.10">
    <property type="entry name" value="Chorismate mutase, AroQ class superfamily, eukaryotic"/>
    <property type="match status" value="1"/>
</dbReference>
<dbReference type="PANTHER" id="PTHR21145">
    <property type="entry name" value="CHORISMATE MUTASE"/>
    <property type="match status" value="1"/>
</dbReference>
<reference evidence="12" key="2">
    <citation type="submission" date="2023-06" db="EMBL/GenBank/DDBJ databases">
        <authorList>
            <person name="Ma L."/>
            <person name="Liu K.-W."/>
            <person name="Li Z."/>
            <person name="Hsiao Y.-Y."/>
            <person name="Qi Y."/>
            <person name="Fu T."/>
            <person name="Tang G."/>
            <person name="Zhang D."/>
            <person name="Sun W.-H."/>
            <person name="Liu D.-K."/>
            <person name="Li Y."/>
            <person name="Chen G.-Z."/>
            <person name="Liu X.-D."/>
            <person name="Liao X.-Y."/>
            <person name="Jiang Y.-T."/>
            <person name="Yu X."/>
            <person name="Hao Y."/>
            <person name="Huang J."/>
            <person name="Zhao X.-W."/>
            <person name="Ke S."/>
            <person name="Chen Y.-Y."/>
            <person name="Wu W.-L."/>
            <person name="Hsu J.-L."/>
            <person name="Lin Y.-F."/>
            <person name="Huang M.-D."/>
            <person name="Li C.-Y."/>
            <person name="Huang L."/>
            <person name="Wang Z.-W."/>
            <person name="Zhao X."/>
            <person name="Zhong W.-Y."/>
            <person name="Peng D.-H."/>
            <person name="Ahmad S."/>
            <person name="Lan S."/>
            <person name="Zhang J.-S."/>
            <person name="Tsai W.-C."/>
            <person name="Van De Peer Y."/>
            <person name="Liu Z.-J."/>
        </authorList>
    </citation>
    <scope>NUCLEOTIDE SEQUENCE</scope>
    <source>
        <strain evidence="12">CP</strain>
        <tissue evidence="12">Leaves</tissue>
    </source>
</reference>